<proteinExistence type="predicted"/>
<organism evidence="1 2">
    <name type="scientific">Litorilinea aerophila</name>
    <dbReference type="NCBI Taxonomy" id="1204385"/>
    <lineage>
        <taxon>Bacteria</taxon>
        <taxon>Bacillati</taxon>
        <taxon>Chloroflexota</taxon>
        <taxon>Caldilineae</taxon>
        <taxon>Caldilineales</taxon>
        <taxon>Caldilineaceae</taxon>
        <taxon>Litorilinea</taxon>
    </lineage>
</organism>
<dbReference type="InParanoid" id="A0A540VKP0"/>
<name>A0A540VKP0_9CHLR</name>
<dbReference type="Proteomes" id="UP000317371">
    <property type="component" value="Unassembled WGS sequence"/>
</dbReference>
<accession>A0A540VKP0</accession>
<keyword evidence="2" id="KW-1185">Reference proteome</keyword>
<comment type="caution">
    <text evidence="1">The sequence shown here is derived from an EMBL/GenBank/DDBJ whole genome shotgun (WGS) entry which is preliminary data.</text>
</comment>
<evidence type="ECO:0000313" key="2">
    <source>
        <dbReference type="Proteomes" id="UP000317371"/>
    </source>
</evidence>
<evidence type="ECO:0000313" key="1">
    <source>
        <dbReference type="EMBL" id="TQE97321.1"/>
    </source>
</evidence>
<dbReference type="RefSeq" id="WP_141608514.1">
    <property type="nucleotide sequence ID" value="NZ_VIGC02000003.1"/>
</dbReference>
<reference evidence="1 2" key="1">
    <citation type="submission" date="2019-06" db="EMBL/GenBank/DDBJ databases">
        <title>Genome sequence of Litorilinea aerophila BAA-2444.</title>
        <authorList>
            <person name="Maclea K.S."/>
            <person name="Maurais E.G."/>
            <person name="Iannazzi L.C."/>
        </authorList>
    </citation>
    <scope>NUCLEOTIDE SEQUENCE [LARGE SCALE GENOMIC DNA]</scope>
    <source>
        <strain evidence="1 2">ATCC BAA-2444</strain>
    </source>
</reference>
<gene>
    <name evidence="1" type="ORF">FKZ61_02570</name>
</gene>
<sequence>MPKDEFAVEDPMALVGVVLPGEPGMLEAMAEAIVEEYVRLGWDEPRLFVLFVNPMFMATHRIYRQKGEAYVRELIRRVQARWVIPERSGSLR</sequence>
<dbReference type="OrthoDB" id="9950380at2"/>
<dbReference type="EMBL" id="VIGC01000003">
    <property type="protein sequence ID" value="TQE97321.1"/>
    <property type="molecule type" value="Genomic_DNA"/>
</dbReference>
<protein>
    <submittedName>
        <fullName evidence="1">Uncharacterized protein</fullName>
    </submittedName>
</protein>
<dbReference type="AlphaFoldDB" id="A0A540VKP0"/>